<evidence type="ECO:0000256" key="2">
    <source>
        <dbReference type="ARBA" id="ARBA00022448"/>
    </source>
</evidence>
<sequence length="481" mass="52392">MSTNSAKQQEINLLSRIDRLPITGFHISIMALLVMAWIIEAFDIGIVGQVVLVLKNIWNLSPGDVGLLGTSSTVGIVIGVYCAGRLMDRFGRKKILIWGVTWFCIFTGIGAIFPNLYWVAAMRFIAGLGEGAVFPIPYLMISEFVSAKKRGTIVSYQNAILCAAYILPSIVGAWALTAFDLNIAWRVPFLIGALPIVYVGLLAKFMPESPRWLLQQGRVEEVNKLVQKLEKQAGIAHDDDYIDEGIAKSLKSNKQNNKGSIGMLFKKPFLSRSLIAWGIYTGTMIFWYAMLVYAPTIFAEKGFEMKNAVMFTGAMMVIGGIGEVVIGHLSDTRGRKPVYFIFSILAAVGCLMLAQFNSLSGLFIAGFVAAFFGFGTLPCAKIYIAEQYPTYLRGTGSGVGEAVARLLGGVLVAYYISFILSAGGVKAVFWFVAVAFVVLVIPMMLWGQETAGRSVEETGSAADDEVANTKIMKTETANKTT</sequence>
<proteinExistence type="predicted"/>
<dbReference type="SUPFAM" id="SSF103473">
    <property type="entry name" value="MFS general substrate transporter"/>
    <property type="match status" value="1"/>
</dbReference>
<feature type="transmembrane region" description="Helical" evidence="6">
    <location>
        <begin position="338"/>
        <end position="356"/>
    </location>
</feature>
<dbReference type="InterPro" id="IPR005829">
    <property type="entry name" value="Sugar_transporter_CS"/>
</dbReference>
<keyword evidence="2" id="KW-0813">Transport</keyword>
<dbReference type="PANTHER" id="PTHR23508:SF10">
    <property type="entry name" value="CARBOXYLIC ACID TRANSPORTER PROTEIN HOMOLOG"/>
    <property type="match status" value="1"/>
</dbReference>
<name>A0A1I2YMY5_9FIRM</name>
<feature type="transmembrane region" description="Helical" evidence="6">
    <location>
        <begin position="120"/>
        <end position="141"/>
    </location>
</feature>
<feature type="transmembrane region" description="Helical" evidence="6">
    <location>
        <begin position="274"/>
        <end position="296"/>
    </location>
</feature>
<dbReference type="STRING" id="341036.SAMN05660649_04503"/>
<dbReference type="GO" id="GO:0005886">
    <property type="term" value="C:plasma membrane"/>
    <property type="evidence" value="ECO:0007669"/>
    <property type="project" value="UniProtKB-SubCell"/>
</dbReference>
<feature type="transmembrane region" description="Helical" evidence="6">
    <location>
        <begin position="183"/>
        <end position="203"/>
    </location>
</feature>
<evidence type="ECO:0000256" key="6">
    <source>
        <dbReference type="SAM" id="Phobius"/>
    </source>
</evidence>
<keyword evidence="4 6" id="KW-1133">Transmembrane helix</keyword>
<feature type="transmembrane region" description="Helical" evidence="6">
    <location>
        <begin position="403"/>
        <end position="421"/>
    </location>
</feature>
<reference evidence="9" key="1">
    <citation type="submission" date="2016-10" db="EMBL/GenBank/DDBJ databases">
        <authorList>
            <person name="Varghese N."/>
            <person name="Submissions S."/>
        </authorList>
    </citation>
    <scope>NUCLEOTIDE SEQUENCE [LARGE SCALE GENOMIC DNA]</scope>
    <source>
        <strain evidence="9">DSM 17038</strain>
    </source>
</reference>
<dbReference type="InterPro" id="IPR036259">
    <property type="entry name" value="MFS_trans_sf"/>
</dbReference>
<dbReference type="PANTHER" id="PTHR23508">
    <property type="entry name" value="CARBOXYLIC ACID TRANSPORTER PROTEIN HOMOLOG"/>
    <property type="match status" value="1"/>
</dbReference>
<dbReference type="Proteomes" id="UP000199337">
    <property type="component" value="Unassembled WGS sequence"/>
</dbReference>
<dbReference type="GO" id="GO:0046943">
    <property type="term" value="F:carboxylic acid transmembrane transporter activity"/>
    <property type="evidence" value="ECO:0007669"/>
    <property type="project" value="TreeGrafter"/>
</dbReference>
<comment type="subcellular location">
    <subcellularLocation>
        <location evidence="1">Cell membrane</location>
        <topology evidence="1">Multi-pass membrane protein</topology>
    </subcellularLocation>
</comment>
<dbReference type="PROSITE" id="PS00216">
    <property type="entry name" value="SUGAR_TRANSPORT_1"/>
    <property type="match status" value="1"/>
</dbReference>
<feature type="transmembrane region" description="Helical" evidence="6">
    <location>
        <begin position="95"/>
        <end position="114"/>
    </location>
</feature>
<feature type="domain" description="Major facilitator superfamily (MFS) profile" evidence="7">
    <location>
        <begin position="29"/>
        <end position="451"/>
    </location>
</feature>
<feature type="transmembrane region" description="Helical" evidence="6">
    <location>
        <begin position="427"/>
        <end position="446"/>
    </location>
</feature>
<dbReference type="AlphaFoldDB" id="A0A1I2YMY5"/>
<evidence type="ECO:0000313" key="8">
    <source>
        <dbReference type="EMBL" id="SFH27005.1"/>
    </source>
</evidence>
<feature type="transmembrane region" description="Helical" evidence="6">
    <location>
        <begin position="20"/>
        <end position="39"/>
    </location>
</feature>
<feature type="transmembrane region" description="Helical" evidence="6">
    <location>
        <begin position="362"/>
        <end position="383"/>
    </location>
</feature>
<dbReference type="OrthoDB" id="9787026at2"/>
<keyword evidence="3 6" id="KW-0812">Transmembrane</keyword>
<accession>A0A1I2YMY5</accession>
<evidence type="ECO:0000259" key="7">
    <source>
        <dbReference type="PROSITE" id="PS50850"/>
    </source>
</evidence>
<protein>
    <submittedName>
        <fullName evidence="8">MFS transporter, putative metabolite:H+ symporter</fullName>
    </submittedName>
</protein>
<evidence type="ECO:0000256" key="4">
    <source>
        <dbReference type="ARBA" id="ARBA00022989"/>
    </source>
</evidence>
<feature type="transmembrane region" description="Helical" evidence="6">
    <location>
        <begin position="308"/>
        <end position="326"/>
    </location>
</feature>
<dbReference type="RefSeq" id="WP_092474601.1">
    <property type="nucleotide sequence ID" value="NZ_FOOX01000022.1"/>
</dbReference>
<evidence type="ECO:0000313" key="9">
    <source>
        <dbReference type="Proteomes" id="UP000199337"/>
    </source>
</evidence>
<keyword evidence="5 6" id="KW-0472">Membrane</keyword>
<dbReference type="InterPro" id="IPR005828">
    <property type="entry name" value="MFS_sugar_transport-like"/>
</dbReference>
<evidence type="ECO:0000256" key="5">
    <source>
        <dbReference type="ARBA" id="ARBA00023136"/>
    </source>
</evidence>
<organism evidence="8 9">
    <name type="scientific">Desulfotruncus arcticus DSM 17038</name>
    <dbReference type="NCBI Taxonomy" id="1121424"/>
    <lineage>
        <taxon>Bacteria</taxon>
        <taxon>Bacillati</taxon>
        <taxon>Bacillota</taxon>
        <taxon>Clostridia</taxon>
        <taxon>Eubacteriales</taxon>
        <taxon>Desulfallaceae</taxon>
        <taxon>Desulfotruncus</taxon>
    </lineage>
</organism>
<dbReference type="EMBL" id="FOOX01000022">
    <property type="protein sequence ID" value="SFH27005.1"/>
    <property type="molecule type" value="Genomic_DNA"/>
</dbReference>
<feature type="transmembrane region" description="Helical" evidence="6">
    <location>
        <begin position="65"/>
        <end position="83"/>
    </location>
</feature>
<dbReference type="Gene3D" id="1.20.1250.20">
    <property type="entry name" value="MFS general substrate transporter like domains"/>
    <property type="match status" value="1"/>
</dbReference>
<keyword evidence="9" id="KW-1185">Reference proteome</keyword>
<evidence type="ECO:0000256" key="3">
    <source>
        <dbReference type="ARBA" id="ARBA00022692"/>
    </source>
</evidence>
<evidence type="ECO:0000256" key="1">
    <source>
        <dbReference type="ARBA" id="ARBA00004651"/>
    </source>
</evidence>
<dbReference type="CDD" id="cd17316">
    <property type="entry name" value="MFS_SV2_like"/>
    <property type="match status" value="1"/>
</dbReference>
<feature type="transmembrane region" description="Helical" evidence="6">
    <location>
        <begin position="153"/>
        <end position="177"/>
    </location>
</feature>
<gene>
    <name evidence="8" type="ORF">SAMN05660649_04503</name>
</gene>
<dbReference type="Pfam" id="PF00083">
    <property type="entry name" value="Sugar_tr"/>
    <property type="match status" value="1"/>
</dbReference>
<dbReference type="InterPro" id="IPR020846">
    <property type="entry name" value="MFS_dom"/>
</dbReference>
<dbReference type="PROSITE" id="PS50850">
    <property type="entry name" value="MFS"/>
    <property type="match status" value="1"/>
</dbReference>